<evidence type="ECO:0000313" key="1">
    <source>
        <dbReference type="EMBL" id="KAJ7571108.1"/>
    </source>
</evidence>
<gene>
    <name evidence="1" type="ORF">O6H91_01G148900</name>
</gene>
<dbReference type="EMBL" id="CM055092">
    <property type="protein sequence ID" value="KAJ7571108.1"/>
    <property type="molecule type" value="Genomic_DNA"/>
</dbReference>
<sequence length="109" mass="11886">MDDWVAIDKAQHFLACLAITILVSLALGSSPLLRRWRILIGCMVGVMVGAAKEAGDELKMWASEGASFKDAVADIAGVIVGASVMYMWTCCSCPQTEKPRPHQEERDFV</sequence>
<proteinExistence type="predicted"/>
<comment type="caution">
    <text evidence="1">The sequence shown here is derived from an EMBL/GenBank/DDBJ whole genome shotgun (WGS) entry which is preliminary data.</text>
</comment>
<reference evidence="2" key="1">
    <citation type="journal article" date="2024" name="Proc. Natl. Acad. Sci. U.S.A.">
        <title>Extraordinary preservation of gene collinearity over three hundred million years revealed in homosporous lycophytes.</title>
        <authorList>
            <person name="Li C."/>
            <person name="Wickell D."/>
            <person name="Kuo L.Y."/>
            <person name="Chen X."/>
            <person name="Nie B."/>
            <person name="Liao X."/>
            <person name="Peng D."/>
            <person name="Ji J."/>
            <person name="Jenkins J."/>
            <person name="Williams M."/>
            <person name="Shu S."/>
            <person name="Plott C."/>
            <person name="Barry K."/>
            <person name="Rajasekar S."/>
            <person name="Grimwood J."/>
            <person name="Han X."/>
            <person name="Sun S."/>
            <person name="Hou Z."/>
            <person name="He W."/>
            <person name="Dai G."/>
            <person name="Sun C."/>
            <person name="Schmutz J."/>
            <person name="Leebens-Mack J.H."/>
            <person name="Li F.W."/>
            <person name="Wang L."/>
        </authorList>
    </citation>
    <scope>NUCLEOTIDE SEQUENCE [LARGE SCALE GENOMIC DNA]</scope>
    <source>
        <strain evidence="2">cv. PW_Plant_1</strain>
    </source>
</reference>
<evidence type="ECO:0000313" key="2">
    <source>
        <dbReference type="Proteomes" id="UP001162992"/>
    </source>
</evidence>
<organism evidence="1 2">
    <name type="scientific">Diphasiastrum complanatum</name>
    <name type="common">Issler's clubmoss</name>
    <name type="synonym">Lycopodium complanatum</name>
    <dbReference type="NCBI Taxonomy" id="34168"/>
    <lineage>
        <taxon>Eukaryota</taxon>
        <taxon>Viridiplantae</taxon>
        <taxon>Streptophyta</taxon>
        <taxon>Embryophyta</taxon>
        <taxon>Tracheophyta</taxon>
        <taxon>Lycopodiopsida</taxon>
        <taxon>Lycopodiales</taxon>
        <taxon>Lycopodiaceae</taxon>
        <taxon>Lycopodioideae</taxon>
        <taxon>Diphasiastrum</taxon>
    </lineage>
</organism>
<keyword evidence="2" id="KW-1185">Reference proteome</keyword>
<dbReference type="Proteomes" id="UP001162992">
    <property type="component" value="Chromosome 1"/>
</dbReference>
<name>A0ACC2EX82_DIPCM</name>
<accession>A0ACC2EX82</accession>
<protein>
    <submittedName>
        <fullName evidence="1">Uncharacterized protein</fullName>
    </submittedName>
</protein>